<dbReference type="Proteomes" id="UP001210609">
    <property type="component" value="Chromosome"/>
</dbReference>
<dbReference type="Gene3D" id="3.40.630.30">
    <property type="match status" value="2"/>
</dbReference>
<evidence type="ECO:0000256" key="2">
    <source>
        <dbReference type="ARBA" id="ARBA00022679"/>
    </source>
</evidence>
<dbReference type="Pfam" id="PF13527">
    <property type="entry name" value="Acetyltransf_9"/>
    <property type="match status" value="1"/>
</dbReference>
<keyword evidence="3 4" id="KW-0012">Acyltransferase</keyword>
<comment type="subunit">
    <text evidence="4">Homohexamer; trimer of dimers.</text>
</comment>
<reference evidence="7 9" key="2">
    <citation type="submission" date="2022-12" db="EMBL/GenBank/DDBJ databases">
        <authorList>
            <person name="Ruckert C."/>
            <person name="Busche T."/>
            <person name="Kalinowski J."/>
            <person name="Wittmann C."/>
        </authorList>
    </citation>
    <scope>NUCLEOTIDE SEQUENCE [LARGE SCALE GENOMIC DNA]</scope>
    <source>
        <strain evidence="7 9">DSM 40555</strain>
    </source>
</reference>
<dbReference type="PANTHER" id="PTHR37817">
    <property type="entry name" value="N-ACETYLTRANSFERASE EIS"/>
    <property type="match status" value="1"/>
</dbReference>
<evidence type="ECO:0000256" key="1">
    <source>
        <dbReference type="ARBA" id="ARBA00009213"/>
    </source>
</evidence>
<name>A0A640TE09_STRNI</name>
<dbReference type="InterPro" id="IPR036527">
    <property type="entry name" value="SCP2_sterol-bd_dom_sf"/>
</dbReference>
<evidence type="ECO:0000313" key="6">
    <source>
        <dbReference type="EMBL" id="GFE21272.1"/>
    </source>
</evidence>
<feature type="binding site" evidence="4">
    <location>
        <begin position="124"/>
        <end position="125"/>
    </location>
    <ligand>
        <name>acetyl-CoA</name>
        <dbReference type="ChEBI" id="CHEBI:57288"/>
    </ligand>
</feature>
<dbReference type="Gene3D" id="3.30.1050.10">
    <property type="entry name" value="SCP2 sterol-binding domain"/>
    <property type="match status" value="1"/>
</dbReference>
<dbReference type="PANTHER" id="PTHR37817:SF1">
    <property type="entry name" value="N-ACETYLTRANSFERASE EIS"/>
    <property type="match status" value="1"/>
</dbReference>
<evidence type="ECO:0000313" key="9">
    <source>
        <dbReference type="Proteomes" id="UP001210609"/>
    </source>
</evidence>
<comment type="similarity">
    <text evidence="1 4">Belongs to the acetyltransferase Eis family.</text>
</comment>
<dbReference type="GO" id="GO:0034069">
    <property type="term" value="F:aminoglycoside N-acetyltransferase activity"/>
    <property type="evidence" value="ECO:0007669"/>
    <property type="project" value="TreeGrafter"/>
</dbReference>
<reference evidence="6 8" key="1">
    <citation type="submission" date="2019-12" db="EMBL/GenBank/DDBJ databases">
        <title>Whole genome shotgun sequence of Streptomyces libani subsp. libani NBRC 13452.</title>
        <authorList>
            <person name="Ichikawa N."/>
            <person name="Kimura A."/>
            <person name="Kitahashi Y."/>
            <person name="Komaki H."/>
            <person name="Tamura T."/>
        </authorList>
    </citation>
    <scope>NUCLEOTIDE SEQUENCE [LARGE SCALE GENOMIC DNA]</scope>
    <source>
        <strain evidence="6 8">NBRC 13452</strain>
    </source>
</reference>
<sequence>MTSDDDARVTTELRDIPESDLDQALDLVYLAFHLKPADKTRAYHRELLRACSRIGAHDDGRLSGVAAAHRLTLSVPGGQLPCAALDFVSVAPTHRRRGVLTSMMDELWRRCAAEGRPVSCLWASESGIYGRFGFGAATESYRIEIDSSRPLALRVTPDSRPLRLIDPADAPALLAPRYDATLTQRAGRFTRDAAWWRDHVLDLDGARGGDDRDGFGAVRVVVLGAPGEVPAGYAVYRTRGAGEDRPGAVLVEELEADTAPAAAALWSYLASIDLTSTVRIQARPADDPLLHLVADRDQVRVTGQEPSMWIRLVDVRAALTARSWAAPVDLVLDLRDTALPVNAGRFRLTADPDGATWLPTDAAPDLSLDVRELASSYLGGTPLRRFVHAGLVTEHTPGAVRRLDAALETEWLPFTGGND</sequence>
<evidence type="ECO:0000259" key="5">
    <source>
        <dbReference type="PROSITE" id="PS51186"/>
    </source>
</evidence>
<evidence type="ECO:0000313" key="8">
    <source>
        <dbReference type="Proteomes" id="UP000429552"/>
    </source>
</evidence>
<evidence type="ECO:0000256" key="4">
    <source>
        <dbReference type="HAMAP-Rule" id="MF_01812"/>
    </source>
</evidence>
<proteinExistence type="inferred from homology"/>
<dbReference type="InterPro" id="IPR016181">
    <property type="entry name" value="Acyl_CoA_acyltransferase"/>
</dbReference>
<protein>
    <submittedName>
        <fullName evidence="7">GNAT family N-acetyltransferase</fullName>
        <ecNumber evidence="7">2.3.1.-</ecNumber>
    </submittedName>
    <submittedName>
        <fullName evidence="6">UPF0256 protein</fullName>
    </submittedName>
</protein>
<dbReference type="InterPro" id="IPR025559">
    <property type="entry name" value="Eis_dom"/>
</dbReference>
<dbReference type="InterPro" id="IPR022902">
    <property type="entry name" value="NAcTrfase_Eis"/>
</dbReference>
<comment type="caution">
    <text evidence="4">Lacks conserved residue(s) required for the propagation of feature annotation.</text>
</comment>
<evidence type="ECO:0000313" key="7">
    <source>
        <dbReference type="EMBL" id="WAT95961.1"/>
    </source>
</evidence>
<dbReference type="NCBIfam" id="NF002367">
    <property type="entry name" value="PRK01346.1-4"/>
    <property type="match status" value="1"/>
</dbReference>
<gene>
    <name evidence="6" type="ORF">Sliba_17250</name>
    <name evidence="7" type="ORF">STRLI_001742</name>
</gene>
<dbReference type="AlphaFoldDB" id="A0A640TE09"/>
<dbReference type="EMBL" id="CP114202">
    <property type="protein sequence ID" value="WAT95961.1"/>
    <property type="molecule type" value="Genomic_DNA"/>
</dbReference>
<feature type="domain" description="N-acetyltransferase" evidence="5">
    <location>
        <begin position="11"/>
        <end position="156"/>
    </location>
</feature>
<feature type="binding site" evidence="4">
    <location>
        <begin position="88"/>
        <end position="90"/>
    </location>
    <ligand>
        <name>acetyl-CoA</name>
        <dbReference type="ChEBI" id="CHEBI:57288"/>
    </ligand>
</feature>
<dbReference type="PROSITE" id="PS51186">
    <property type="entry name" value="GNAT"/>
    <property type="match status" value="1"/>
</dbReference>
<dbReference type="InterPro" id="IPR051554">
    <property type="entry name" value="Acetyltransferase_Eis"/>
</dbReference>
<evidence type="ECO:0000256" key="3">
    <source>
        <dbReference type="ARBA" id="ARBA00023315"/>
    </source>
</evidence>
<dbReference type="HAMAP" id="MF_01812">
    <property type="entry name" value="Eis"/>
    <property type="match status" value="1"/>
</dbReference>
<feature type="binding site" evidence="4">
    <location>
        <begin position="96"/>
        <end position="101"/>
    </location>
    <ligand>
        <name>acetyl-CoA</name>
        <dbReference type="ChEBI" id="CHEBI:57288"/>
    </ligand>
</feature>
<accession>A0A640TE09</accession>
<dbReference type="GO" id="GO:0030649">
    <property type="term" value="P:aminoglycoside antibiotic catabolic process"/>
    <property type="evidence" value="ECO:0007669"/>
    <property type="project" value="TreeGrafter"/>
</dbReference>
<keyword evidence="2 4" id="KW-0808">Transferase</keyword>
<dbReference type="InterPro" id="IPR041380">
    <property type="entry name" value="Acetyltransf_17"/>
</dbReference>
<feature type="active site" description="Proton donor" evidence="4">
    <location>
        <position position="129"/>
    </location>
</feature>
<dbReference type="EMBL" id="BLIP01000001">
    <property type="protein sequence ID" value="GFE21272.1"/>
    <property type="molecule type" value="Genomic_DNA"/>
</dbReference>
<dbReference type="SUPFAM" id="SSF55718">
    <property type="entry name" value="SCP-like"/>
    <property type="match status" value="1"/>
</dbReference>
<dbReference type="EC" id="2.3.1.-" evidence="7"/>
<dbReference type="Proteomes" id="UP000429552">
    <property type="component" value="Unassembled WGS sequence"/>
</dbReference>
<keyword evidence="9" id="KW-1185">Reference proteome</keyword>
<dbReference type="CDD" id="cd04301">
    <property type="entry name" value="NAT_SF"/>
    <property type="match status" value="1"/>
</dbReference>
<dbReference type="InterPro" id="IPR000182">
    <property type="entry name" value="GNAT_dom"/>
</dbReference>
<organism evidence="6 8">
    <name type="scientific">Streptomyces nigrescens</name>
    <dbReference type="NCBI Taxonomy" id="1920"/>
    <lineage>
        <taxon>Bacteria</taxon>
        <taxon>Bacillati</taxon>
        <taxon>Actinomycetota</taxon>
        <taxon>Actinomycetes</taxon>
        <taxon>Kitasatosporales</taxon>
        <taxon>Streptomycetaceae</taxon>
        <taxon>Streptomyces</taxon>
    </lineage>
</organism>
<dbReference type="RefSeq" id="WP_229838423.1">
    <property type="nucleotide sequence ID" value="NZ_BLIP01000001.1"/>
</dbReference>
<dbReference type="SUPFAM" id="SSF55729">
    <property type="entry name" value="Acyl-CoA N-acyltransferases (Nat)"/>
    <property type="match status" value="1"/>
</dbReference>
<dbReference type="Pfam" id="PF13530">
    <property type="entry name" value="SCP2_2"/>
    <property type="match status" value="1"/>
</dbReference>
<dbReference type="Pfam" id="PF17668">
    <property type="entry name" value="Acetyltransf_17"/>
    <property type="match status" value="1"/>
</dbReference>